<dbReference type="RefSeq" id="WP_113889988.1">
    <property type="nucleotide sequence ID" value="NZ_QNRK01000015.1"/>
</dbReference>
<dbReference type="Gene3D" id="3.10.310.10">
    <property type="entry name" value="Diaminopimelate Epimerase, Chain A, domain 1"/>
    <property type="match status" value="2"/>
</dbReference>
<accession>A0A366FB70</accession>
<dbReference type="AlphaFoldDB" id="A0A366FB70"/>
<dbReference type="NCBIfam" id="TIGR00654">
    <property type="entry name" value="PhzF_family"/>
    <property type="match status" value="1"/>
</dbReference>
<dbReference type="OrthoDB" id="9788221at2"/>
<protein>
    <submittedName>
        <fullName evidence="3">Trans-2,3-dihydro-3-hydroxyanthranilate isomerase</fullName>
    </submittedName>
</protein>
<dbReference type="EMBL" id="QNRK01000015">
    <property type="protein sequence ID" value="RBP11924.1"/>
    <property type="molecule type" value="Genomic_DNA"/>
</dbReference>
<dbReference type="Proteomes" id="UP000253529">
    <property type="component" value="Unassembled WGS sequence"/>
</dbReference>
<dbReference type="SUPFAM" id="SSF54506">
    <property type="entry name" value="Diaminopimelate epimerase-like"/>
    <property type="match status" value="1"/>
</dbReference>
<comment type="similarity">
    <text evidence="1">Belongs to the PhzF family.</text>
</comment>
<comment type="caution">
    <text evidence="3">The sequence shown here is derived from an EMBL/GenBank/DDBJ whole genome shotgun (WGS) entry which is preliminary data.</text>
</comment>
<dbReference type="Pfam" id="PF02567">
    <property type="entry name" value="PhzC-PhzF"/>
    <property type="match status" value="1"/>
</dbReference>
<gene>
    <name evidence="3" type="ORF">DFR50_11531</name>
</gene>
<proteinExistence type="inferred from homology"/>
<organism evidence="3 4">
    <name type="scientific">Roseiarcus fermentans</name>
    <dbReference type="NCBI Taxonomy" id="1473586"/>
    <lineage>
        <taxon>Bacteria</taxon>
        <taxon>Pseudomonadati</taxon>
        <taxon>Pseudomonadota</taxon>
        <taxon>Alphaproteobacteria</taxon>
        <taxon>Hyphomicrobiales</taxon>
        <taxon>Roseiarcaceae</taxon>
        <taxon>Roseiarcus</taxon>
    </lineage>
</organism>
<keyword evidence="4" id="KW-1185">Reference proteome</keyword>
<name>A0A366FB70_9HYPH</name>
<dbReference type="PIRSF" id="PIRSF016184">
    <property type="entry name" value="PhzC_PhzF"/>
    <property type="match status" value="1"/>
</dbReference>
<evidence type="ECO:0000313" key="4">
    <source>
        <dbReference type="Proteomes" id="UP000253529"/>
    </source>
</evidence>
<dbReference type="InterPro" id="IPR003719">
    <property type="entry name" value="Phenazine_PhzF-like"/>
</dbReference>
<dbReference type="GO" id="GO:0005737">
    <property type="term" value="C:cytoplasm"/>
    <property type="evidence" value="ECO:0007669"/>
    <property type="project" value="TreeGrafter"/>
</dbReference>
<evidence type="ECO:0000256" key="1">
    <source>
        <dbReference type="ARBA" id="ARBA00008270"/>
    </source>
</evidence>
<feature type="active site" evidence="2">
    <location>
        <position position="46"/>
    </location>
</feature>
<evidence type="ECO:0000313" key="3">
    <source>
        <dbReference type="EMBL" id="RBP11924.1"/>
    </source>
</evidence>
<reference evidence="3 4" key="1">
    <citation type="submission" date="2018-06" db="EMBL/GenBank/DDBJ databases">
        <title>Genomic Encyclopedia of Type Strains, Phase IV (KMG-IV): sequencing the most valuable type-strain genomes for metagenomic binning, comparative biology and taxonomic classification.</title>
        <authorList>
            <person name="Goeker M."/>
        </authorList>
    </citation>
    <scope>NUCLEOTIDE SEQUENCE [LARGE SCALE GENOMIC DNA]</scope>
    <source>
        <strain evidence="3 4">DSM 24875</strain>
    </source>
</reference>
<keyword evidence="3" id="KW-0413">Isomerase</keyword>
<dbReference type="PANTHER" id="PTHR13774:SF32">
    <property type="entry name" value="ANTISENSE-ENHANCING SEQUENCE 1"/>
    <property type="match status" value="1"/>
</dbReference>
<dbReference type="GO" id="GO:0016853">
    <property type="term" value="F:isomerase activity"/>
    <property type="evidence" value="ECO:0007669"/>
    <property type="project" value="UniProtKB-KW"/>
</dbReference>
<evidence type="ECO:0000256" key="2">
    <source>
        <dbReference type="PIRSR" id="PIRSR016184-1"/>
    </source>
</evidence>
<dbReference type="PANTHER" id="PTHR13774">
    <property type="entry name" value="PHENAZINE BIOSYNTHESIS PROTEIN"/>
    <property type="match status" value="1"/>
</dbReference>
<sequence length="299" mass="31267">MARRFATLDVFTETSLAGNPLAVVLDAEGLDDRRMQAIAREFNLSETVFALAPRDPAHAARVRIFTPTRELPFAGHPTVGTACLLAHQRAPDPLAALDLTIVLEEGVGDVVCRVRRDGGALAAEFDLPRLPERLDRPPPPAARIADALGLGAEDIGFDRHLPGLFSAGTPFLFVPIRSLDAIGRARPSEALWMEDGGPAAFLYTREVVEPGSAFHARMFGGGWGVPEDPATGSAAAAFAAVVLAGDGLADGDHGLAIEQGFEMGRPSRIALRLAVEGGALRSAAIGGGAVIVSMGALEL</sequence>